<dbReference type="PANTHER" id="PTHR22934">
    <property type="entry name" value="PROTEIN ESC1/WETA-RELATED"/>
    <property type="match status" value="1"/>
</dbReference>
<dbReference type="GO" id="GO:0046983">
    <property type="term" value="F:protein dimerization activity"/>
    <property type="evidence" value="ECO:0007669"/>
    <property type="project" value="InterPro"/>
</dbReference>
<dbReference type="AlphaFoldDB" id="A0AA39ZHJ5"/>
<name>A0AA39ZHJ5_9PEZI</name>
<dbReference type="EMBL" id="JAULSY010000023">
    <property type="protein sequence ID" value="KAK0671155.1"/>
    <property type="molecule type" value="Genomic_DNA"/>
</dbReference>
<gene>
    <name evidence="3" type="ORF">QBC41DRAFT_59670</name>
</gene>
<evidence type="ECO:0000256" key="1">
    <source>
        <dbReference type="SAM" id="MobiDB-lite"/>
    </source>
</evidence>
<feature type="region of interest" description="Disordered" evidence="1">
    <location>
        <begin position="186"/>
        <end position="285"/>
    </location>
</feature>
<reference evidence="3" key="1">
    <citation type="submission" date="2023-06" db="EMBL/GenBank/DDBJ databases">
        <title>Genome-scale phylogeny and comparative genomics of the fungal order Sordariales.</title>
        <authorList>
            <consortium name="Lawrence Berkeley National Laboratory"/>
            <person name="Hensen N."/>
            <person name="Bonometti L."/>
            <person name="Westerberg I."/>
            <person name="Brannstrom I.O."/>
            <person name="Guillou S."/>
            <person name="Cros-Aarteil S."/>
            <person name="Calhoun S."/>
            <person name="Haridas S."/>
            <person name="Kuo A."/>
            <person name="Mondo S."/>
            <person name="Pangilinan J."/>
            <person name="Riley R."/>
            <person name="Labutti K."/>
            <person name="Andreopoulos B."/>
            <person name="Lipzen A."/>
            <person name="Chen C."/>
            <person name="Yanf M."/>
            <person name="Daum C."/>
            <person name="Ng V."/>
            <person name="Clum A."/>
            <person name="Steindorff A."/>
            <person name="Ohm R."/>
            <person name="Martin F."/>
            <person name="Silar P."/>
            <person name="Natvig D."/>
            <person name="Lalanne C."/>
            <person name="Gautier V."/>
            <person name="Ament-Velasquez S.L."/>
            <person name="Kruys A."/>
            <person name="Hutchinson M.I."/>
            <person name="Powell A.J."/>
            <person name="Barry K."/>
            <person name="Miller A.N."/>
            <person name="Grigoriev I.V."/>
            <person name="Debuchy R."/>
            <person name="Gladieux P."/>
            <person name="Thoren M.H."/>
            <person name="Johannesson H."/>
        </authorList>
    </citation>
    <scope>NUCLEOTIDE SEQUENCE</scope>
    <source>
        <strain evidence="3">CBS 307.81</strain>
    </source>
</reference>
<comment type="caution">
    <text evidence="3">The sequence shown here is derived from an EMBL/GenBank/DDBJ whole genome shotgun (WGS) entry which is preliminary data.</text>
</comment>
<evidence type="ECO:0000313" key="3">
    <source>
        <dbReference type="EMBL" id="KAK0671155.1"/>
    </source>
</evidence>
<dbReference type="Pfam" id="PF00010">
    <property type="entry name" value="HLH"/>
    <property type="match status" value="1"/>
</dbReference>
<feature type="compositionally biased region" description="Polar residues" evidence="1">
    <location>
        <begin position="81"/>
        <end position="100"/>
    </location>
</feature>
<evidence type="ECO:0000259" key="2">
    <source>
        <dbReference type="PROSITE" id="PS50888"/>
    </source>
</evidence>
<keyword evidence="4" id="KW-1185">Reference proteome</keyword>
<accession>A0AA39ZHJ5</accession>
<dbReference type="PROSITE" id="PS50888">
    <property type="entry name" value="BHLH"/>
    <property type="match status" value="1"/>
</dbReference>
<feature type="compositionally biased region" description="Polar residues" evidence="1">
    <location>
        <begin position="112"/>
        <end position="121"/>
    </location>
</feature>
<feature type="compositionally biased region" description="Polar residues" evidence="1">
    <location>
        <begin position="242"/>
        <end position="271"/>
    </location>
</feature>
<dbReference type="InterPro" id="IPR036638">
    <property type="entry name" value="HLH_DNA-bd_sf"/>
</dbReference>
<dbReference type="InterPro" id="IPR011598">
    <property type="entry name" value="bHLH_dom"/>
</dbReference>
<feature type="region of interest" description="Disordered" evidence="1">
    <location>
        <begin position="1"/>
        <end position="174"/>
    </location>
</feature>
<proteinExistence type="predicted"/>
<feature type="region of interest" description="Disordered" evidence="1">
    <location>
        <begin position="425"/>
        <end position="499"/>
    </location>
</feature>
<dbReference type="InterPro" id="IPR040112">
    <property type="entry name" value="WetA"/>
</dbReference>
<feature type="compositionally biased region" description="Polar residues" evidence="1">
    <location>
        <begin position="155"/>
        <end position="173"/>
    </location>
</feature>
<dbReference type="SUPFAM" id="SSF47459">
    <property type="entry name" value="HLH, helix-loop-helix DNA-binding domain"/>
    <property type="match status" value="1"/>
</dbReference>
<feature type="compositionally biased region" description="Polar residues" evidence="1">
    <location>
        <begin position="53"/>
        <end position="71"/>
    </location>
</feature>
<sequence>MEQQRPPSQKFGPAALTNVLNSPEDHRDSAYYSSGDVSSKHNSTGSGLGVLSPPNSGFQTSPIDKTPSPTAATHLLPQPLVSPTNSNMSVASIVSPTTPLSADPRRFDRPQSLESAPNSATFGHGELPEPSMSRRESVDSRFNQGFGQLGLSGSPYASHNQSTSSIHNTLQQQRHPRANLDALATNRISNGYQPNAERKPEGHPRGGRIAPTITGPTTSLIARAAEPTKGQAWAFPEDDNSMQRMSGPPQSLANSRRSSVAESLASSQYTVDSRLPPGQRRLDDPHNMTEYHQRLSVASEYSTTHHHSLQHKQLSDLQNEEGGLHAGSQPYSRTPELRVTHKLAERKRRTEMKELFEQLRDLMPQERGTKASKWEILTKAIQEHTRQTNTIRDLQSHVQQLAEEVSKRDAQMEDMRRQIQELQYRQSHSMQGPPPPGSEHYANEQYARARQQAELPPLRSFDGPANGPGPEAMTGVQYEGPRPNGTTVYNRAPGAPFPR</sequence>
<protein>
    <recommendedName>
        <fullName evidence="2">BHLH domain-containing protein</fullName>
    </recommendedName>
</protein>
<feature type="domain" description="BHLH" evidence="2">
    <location>
        <begin position="336"/>
        <end position="387"/>
    </location>
</feature>
<organism evidence="3 4">
    <name type="scientific">Cercophora samala</name>
    <dbReference type="NCBI Taxonomy" id="330535"/>
    <lineage>
        <taxon>Eukaryota</taxon>
        <taxon>Fungi</taxon>
        <taxon>Dikarya</taxon>
        <taxon>Ascomycota</taxon>
        <taxon>Pezizomycotina</taxon>
        <taxon>Sordariomycetes</taxon>
        <taxon>Sordariomycetidae</taxon>
        <taxon>Sordariales</taxon>
        <taxon>Lasiosphaeriaceae</taxon>
        <taxon>Cercophora</taxon>
    </lineage>
</organism>
<dbReference type="PANTHER" id="PTHR22934:SF23">
    <property type="entry name" value="ZF-C3H1 DOMAIN-CONTAINING PROTEIN"/>
    <property type="match status" value="1"/>
</dbReference>
<feature type="compositionally biased region" description="Polar residues" evidence="1">
    <location>
        <begin position="31"/>
        <end position="45"/>
    </location>
</feature>
<dbReference type="Proteomes" id="UP001174997">
    <property type="component" value="Unassembled WGS sequence"/>
</dbReference>
<feature type="region of interest" description="Disordered" evidence="1">
    <location>
        <begin position="320"/>
        <end position="345"/>
    </location>
</feature>
<dbReference type="SMART" id="SM00353">
    <property type="entry name" value="HLH"/>
    <property type="match status" value="1"/>
</dbReference>
<evidence type="ECO:0000313" key="4">
    <source>
        <dbReference type="Proteomes" id="UP001174997"/>
    </source>
</evidence>
<dbReference type="Gene3D" id="4.10.280.10">
    <property type="entry name" value="Helix-loop-helix DNA-binding domain"/>
    <property type="match status" value="1"/>
</dbReference>